<dbReference type="Proteomes" id="UP000253517">
    <property type="component" value="Unassembled WGS sequence"/>
</dbReference>
<dbReference type="AlphaFoldDB" id="A0A369A897"/>
<accession>A0A369A897</accession>
<keyword evidence="2" id="KW-1185">Reference proteome</keyword>
<protein>
    <submittedName>
        <fullName evidence="1">Antitoxin component YwqK of YwqJK toxin-antitoxin module</fullName>
    </submittedName>
</protein>
<name>A0A369A897_9FLAO</name>
<reference evidence="1 2" key="1">
    <citation type="submission" date="2018-07" db="EMBL/GenBank/DDBJ databases">
        <title>Genomic Encyclopedia of Type Strains, Phase IV (KMG-IV): sequencing the most valuable type-strain genomes for metagenomic binning, comparative biology and taxonomic classification.</title>
        <authorList>
            <person name="Goeker M."/>
        </authorList>
    </citation>
    <scope>NUCLEOTIDE SEQUENCE [LARGE SCALE GENOMIC DNA]</scope>
    <source>
        <strain evidence="1 2">DSM 21410</strain>
    </source>
</reference>
<dbReference type="SUPFAM" id="SSF82185">
    <property type="entry name" value="Histone H3 K4-specific methyltransferase SET7/9 N-terminal domain"/>
    <property type="match status" value="3"/>
</dbReference>
<evidence type="ECO:0000313" key="2">
    <source>
        <dbReference type="Proteomes" id="UP000253517"/>
    </source>
</evidence>
<dbReference type="InterPro" id="IPR011652">
    <property type="entry name" value="MORN_2"/>
</dbReference>
<dbReference type="PANTHER" id="PTHR33706">
    <property type="entry name" value="MORN VARIANT REPEAT PROTEIN"/>
    <property type="match status" value="1"/>
</dbReference>
<comment type="caution">
    <text evidence="1">The sequence shown here is derived from an EMBL/GenBank/DDBJ whole genome shotgun (WGS) entry which is preliminary data.</text>
</comment>
<dbReference type="PANTHER" id="PTHR33706:SF1">
    <property type="entry name" value="TPR REPEAT PROTEIN"/>
    <property type="match status" value="1"/>
</dbReference>
<dbReference type="Gene3D" id="3.90.930.1">
    <property type="match status" value="3"/>
</dbReference>
<dbReference type="EMBL" id="QPJS01000002">
    <property type="protein sequence ID" value="RCX03654.1"/>
    <property type="molecule type" value="Genomic_DNA"/>
</dbReference>
<evidence type="ECO:0000313" key="1">
    <source>
        <dbReference type="EMBL" id="RCX03654.1"/>
    </source>
</evidence>
<dbReference type="Pfam" id="PF07661">
    <property type="entry name" value="MORN_2"/>
    <property type="match status" value="5"/>
</dbReference>
<gene>
    <name evidence="1" type="ORF">DES35_102105</name>
</gene>
<organism evidence="1 2">
    <name type="scientific">Schleiferia thermophila</name>
    <dbReference type="NCBI Taxonomy" id="884107"/>
    <lineage>
        <taxon>Bacteria</taxon>
        <taxon>Pseudomonadati</taxon>
        <taxon>Bacteroidota</taxon>
        <taxon>Flavobacteriia</taxon>
        <taxon>Flavobacteriales</taxon>
        <taxon>Schleiferiaceae</taxon>
        <taxon>Schleiferia</taxon>
    </lineage>
</organism>
<dbReference type="Gene3D" id="2.20.110.10">
    <property type="entry name" value="Histone H3 K4-specific methyltransferase SET7/9 N-terminal domain"/>
    <property type="match status" value="2"/>
</dbReference>
<dbReference type="RefSeq" id="WP_125039397.1">
    <property type="nucleotide sequence ID" value="NZ_BHZF01000002.1"/>
</dbReference>
<sequence>MTEVKYFYPDGKVASIGFMRNNKPDGYWISFHPNGVKASEGNRVNYLLDGKWIFYDSLGNISNITEYKNGFKNGSSLNFIDGVLIDSCFYSDDLIYGKKFYYEDNFIRKIIEYKDGLEDGLGFEFDEKGELSKLLYYKKGILFKELKVNQKNSDGLLNGIFVQLHDNNTIKVEGFYKNGKKNGMFKYYAKSGELIRYEIWENDNLMDNVKSSNLLTNKVEYFTGTFNKKKSGFYVFDSIPVGRHDFFDTNGDLLKSEIYDYNGRIMAEGLFDSNGKRYGKWIEYYENGKIKSIGHYNDDLPDGHWRYYFEDGSLAEEGVYRKGLIEGVWKYYCINQQIRKISNFVDGKLDGISVEYDCNGDTILILEYDYGLKNGRYIRKVNNFIEEGAYKDDRKVNKWKSYTSEGILVSEVFYIEDLANGPATYFHLNGKVSIRGIYKSGKRNGVWNYFDLNGNKYLTVEYKDDITVKINGKKL</sequence>
<proteinExistence type="predicted"/>